<evidence type="ECO:0000256" key="3">
    <source>
        <dbReference type="ARBA" id="ARBA00022839"/>
    </source>
</evidence>
<dbReference type="PANTHER" id="PTHR23044">
    <property type="entry name" value="3'-5' EXONUCLEASE ERI1-RELATED"/>
    <property type="match status" value="1"/>
</dbReference>
<dbReference type="EMBL" id="CP090896">
    <property type="protein sequence ID" value="ULT81565.1"/>
    <property type="molecule type" value="Genomic_DNA"/>
</dbReference>
<dbReference type="InterPro" id="IPR047201">
    <property type="entry name" value="ERI-1_3'hExo-like"/>
</dbReference>
<keyword evidence="1" id="KW-0540">Nuclease</keyword>
<dbReference type="AlphaFoldDB" id="A0AAE8ZWE4"/>
<gene>
    <name evidence="5" type="ORF">L3Y34_011503</name>
</gene>
<keyword evidence="2" id="KW-0378">Hydrolase</keyword>
<feature type="domain" description="Exonuclease" evidence="4">
    <location>
        <begin position="58"/>
        <end position="249"/>
    </location>
</feature>
<evidence type="ECO:0000313" key="6">
    <source>
        <dbReference type="Proteomes" id="UP000827892"/>
    </source>
</evidence>
<dbReference type="Gene3D" id="3.30.420.10">
    <property type="entry name" value="Ribonuclease H-like superfamily/Ribonuclease H"/>
    <property type="match status" value="1"/>
</dbReference>
<organism evidence="5 6">
    <name type="scientific">Caenorhabditis briggsae</name>
    <dbReference type="NCBI Taxonomy" id="6238"/>
    <lineage>
        <taxon>Eukaryota</taxon>
        <taxon>Metazoa</taxon>
        <taxon>Ecdysozoa</taxon>
        <taxon>Nematoda</taxon>
        <taxon>Chromadorea</taxon>
        <taxon>Rhabditida</taxon>
        <taxon>Rhabditina</taxon>
        <taxon>Rhabditomorpha</taxon>
        <taxon>Rhabditoidea</taxon>
        <taxon>Rhabditidae</taxon>
        <taxon>Peloderinae</taxon>
        <taxon>Caenorhabditis</taxon>
    </lineage>
</organism>
<dbReference type="GO" id="GO:0003676">
    <property type="term" value="F:nucleic acid binding"/>
    <property type="evidence" value="ECO:0007669"/>
    <property type="project" value="InterPro"/>
</dbReference>
<protein>
    <recommendedName>
        <fullName evidence="4">Exonuclease domain-containing protein</fullName>
    </recommendedName>
</protein>
<proteinExistence type="predicted"/>
<name>A0AAE8ZWE4_CAEBR</name>
<dbReference type="FunFam" id="3.30.420.10:FF:000157">
    <property type="entry name" value="Cell death-related nuclease 4"/>
    <property type="match status" value="1"/>
</dbReference>
<dbReference type="GO" id="GO:0000175">
    <property type="term" value="F:3'-5'-RNA exonuclease activity"/>
    <property type="evidence" value="ECO:0007669"/>
    <property type="project" value="InterPro"/>
</dbReference>
<reference evidence="5 6" key="1">
    <citation type="submission" date="2022-05" db="EMBL/GenBank/DDBJ databases">
        <title>Chromosome-level reference genomes for two strains of Caenorhabditis briggsae: an improved platform for comparative genomics.</title>
        <authorList>
            <person name="Stevens L."/>
            <person name="Andersen E.C."/>
        </authorList>
    </citation>
    <scope>NUCLEOTIDE SEQUENCE [LARGE SCALE GENOMIC DNA]</scope>
    <source>
        <strain evidence="5">QX1410_ONT</strain>
        <tissue evidence="5">Whole-organism</tissue>
    </source>
</reference>
<accession>A0AAE8ZWE4</accession>
<dbReference type="InterPro" id="IPR013520">
    <property type="entry name" value="Ribonucl_H"/>
</dbReference>
<dbReference type="InterPro" id="IPR012337">
    <property type="entry name" value="RNaseH-like_sf"/>
</dbReference>
<dbReference type="InterPro" id="IPR051274">
    <property type="entry name" value="3-5_Exoribonuclease"/>
</dbReference>
<evidence type="ECO:0000259" key="4">
    <source>
        <dbReference type="SMART" id="SM00479"/>
    </source>
</evidence>
<dbReference type="CDD" id="cd06133">
    <property type="entry name" value="ERI-1_3'hExo_like"/>
    <property type="match status" value="1"/>
</dbReference>
<dbReference type="Proteomes" id="UP000827892">
    <property type="component" value="Chromosome X"/>
</dbReference>
<dbReference type="Pfam" id="PF00929">
    <property type="entry name" value="RNase_T"/>
    <property type="match status" value="1"/>
</dbReference>
<dbReference type="InterPro" id="IPR036397">
    <property type="entry name" value="RNaseH_sf"/>
</dbReference>
<keyword evidence="3" id="KW-0269">Exonuclease</keyword>
<evidence type="ECO:0000256" key="2">
    <source>
        <dbReference type="ARBA" id="ARBA00022801"/>
    </source>
</evidence>
<dbReference type="SUPFAM" id="SSF53098">
    <property type="entry name" value="Ribonuclease H-like"/>
    <property type="match status" value="1"/>
</dbReference>
<dbReference type="SMART" id="SM00479">
    <property type="entry name" value="EXOIII"/>
    <property type="match status" value="1"/>
</dbReference>
<evidence type="ECO:0000256" key="1">
    <source>
        <dbReference type="ARBA" id="ARBA00022722"/>
    </source>
</evidence>
<dbReference type="PANTHER" id="PTHR23044:SF4">
    <property type="entry name" value="CELL DEATH-RELATED NUCLEASE 4"/>
    <property type="match status" value="1"/>
</dbReference>
<evidence type="ECO:0000313" key="5">
    <source>
        <dbReference type="EMBL" id="ULT81565.1"/>
    </source>
</evidence>
<sequence length="346" mass="40189">MKIKKEPGTFLTCELCPGSKFISMSTLRKHQKRHIMEKTWICDECIPGEERRFFEKNEVIILDFETTSEGETHDYPFEVIQFSVVPYDVKAKTILEGHAFNKFVRPVVNPVLSKHCTEFTGIKQESLNAADTFLVVYKQFLKWLQKNGFQERHFAIVSDSRQDMWRIAQYQFRLVRETMPSMFRQWINIKRTFDDGLEDGQKNKLVGRSNMEKMLNYLGIEFSGRAHDALSDCLTLAAITQKILEMGCPVTINEMVCCSAIWRKQPMNMRQYANWRTDFQSATKIYERVLPLTIKVIRSYSASMYGVCPYCKKPPTVCGAVHKQPPREFYASLTEPCVFAKSAGHY</sequence>